<dbReference type="GO" id="GO:0015074">
    <property type="term" value="P:DNA integration"/>
    <property type="evidence" value="ECO:0007669"/>
    <property type="project" value="InterPro"/>
</dbReference>
<organism evidence="2 3">
    <name type="scientific">Afipia broomeae ATCC 49717</name>
    <dbReference type="NCBI Taxonomy" id="883078"/>
    <lineage>
        <taxon>Bacteria</taxon>
        <taxon>Pseudomonadati</taxon>
        <taxon>Pseudomonadota</taxon>
        <taxon>Alphaproteobacteria</taxon>
        <taxon>Hyphomicrobiales</taxon>
        <taxon>Nitrobacteraceae</taxon>
        <taxon>Afipia</taxon>
    </lineage>
</organism>
<dbReference type="HOGENOM" id="CLU_709102_0_0_5"/>
<proteinExistence type="predicted"/>
<protein>
    <submittedName>
        <fullName evidence="2">Uncharacterized protein</fullName>
    </submittedName>
</protein>
<evidence type="ECO:0000313" key="3">
    <source>
        <dbReference type="Proteomes" id="UP000001096"/>
    </source>
</evidence>
<dbReference type="eggNOG" id="ENOG5030EH8">
    <property type="taxonomic scope" value="Bacteria"/>
</dbReference>
<reference evidence="2 3" key="1">
    <citation type="submission" date="2012-04" db="EMBL/GenBank/DDBJ databases">
        <title>The Genome Sequence of Afipia broomeae ATCC 49717.</title>
        <authorList>
            <consortium name="The Broad Institute Genome Sequencing Platform"/>
            <person name="Earl A."/>
            <person name="Ward D."/>
            <person name="Feldgarden M."/>
            <person name="Gevers D."/>
            <person name="Huys G."/>
            <person name="Walker B."/>
            <person name="Young S.K."/>
            <person name="Zeng Q."/>
            <person name="Gargeya S."/>
            <person name="Fitzgerald M."/>
            <person name="Haas B."/>
            <person name="Abouelleil A."/>
            <person name="Alvarado L."/>
            <person name="Arachchi H.M."/>
            <person name="Berlin A."/>
            <person name="Chapman S.B."/>
            <person name="Goldberg J."/>
            <person name="Griggs A."/>
            <person name="Gujja S."/>
            <person name="Hansen M."/>
            <person name="Howarth C."/>
            <person name="Imamovic A."/>
            <person name="Larimer J."/>
            <person name="McCowen C."/>
            <person name="Montmayeur A."/>
            <person name="Murphy C."/>
            <person name="Neiman D."/>
            <person name="Pearson M."/>
            <person name="Priest M."/>
            <person name="Roberts A."/>
            <person name="Saif S."/>
            <person name="Shea T."/>
            <person name="Sisk P."/>
            <person name="Sykes S."/>
            <person name="Wortman J."/>
            <person name="Nusbaum C."/>
            <person name="Birren B."/>
        </authorList>
    </citation>
    <scope>NUCLEOTIDE SEQUENCE [LARGE SCALE GENOMIC DNA]</scope>
    <source>
        <strain evidence="2 3">ATCC 49717</strain>
    </source>
</reference>
<dbReference type="Gene3D" id="1.10.443.10">
    <property type="entry name" value="Intergrase catalytic core"/>
    <property type="match status" value="1"/>
</dbReference>
<dbReference type="InterPro" id="IPR013762">
    <property type="entry name" value="Integrase-like_cat_sf"/>
</dbReference>
<dbReference type="SUPFAM" id="SSF56349">
    <property type="entry name" value="DNA breaking-rejoining enzymes"/>
    <property type="match status" value="1"/>
</dbReference>
<evidence type="ECO:0000256" key="1">
    <source>
        <dbReference type="ARBA" id="ARBA00023172"/>
    </source>
</evidence>
<keyword evidence="3" id="KW-1185">Reference proteome</keyword>
<evidence type="ECO:0000313" key="2">
    <source>
        <dbReference type="EMBL" id="EKS34510.1"/>
    </source>
</evidence>
<name>K8P4A2_9BRAD</name>
<dbReference type="PATRIC" id="fig|883078.3.peg.4564"/>
<dbReference type="InterPro" id="IPR011010">
    <property type="entry name" value="DNA_brk_join_enz"/>
</dbReference>
<accession>K8P4A2</accession>
<gene>
    <name evidence="2" type="ORF">HMPREF9695_04420</name>
</gene>
<dbReference type="Proteomes" id="UP000001096">
    <property type="component" value="Unassembled WGS sequence"/>
</dbReference>
<sequence>MPRKRNRLRRAHSEPRPARRRIDPRLTVGDIVVLLLCETWAAVGIGARNGAMAAAIAVLAATARIGPKAARDILLEDWIAGTLTVPTRTGRRVPILLPLAREVVARYLEQRPENAGPWLFVNGEGNQLHHNDIDRTFAALGRKCGIPGTRLPTRCLQFFDRSFDGEDEDRAAVVALSGWRDRTIDSEVARADVDEAARDADRLRAVLEDNHELAGPAGRFLGARGIEYAAGTRTIFVSQDRVPLKKSPAMTTDPVCIALAAVSWPRRGKKTLRMELKRHHFDHVDGLRRAGRIRLGEMAYLFSCAPRTVNGWIWAKAAAEKTPQRLAEEARWREEAPAMYLARPRGQTPAQFHVRLTDEHHCTVPFVWLLSVLQQARVLGRRPRSKAVR</sequence>
<comment type="caution">
    <text evidence="2">The sequence shown here is derived from an EMBL/GenBank/DDBJ whole genome shotgun (WGS) entry which is preliminary data.</text>
</comment>
<dbReference type="RefSeq" id="WP_006023121.1">
    <property type="nucleotide sequence ID" value="NZ_KB375284.1"/>
</dbReference>
<dbReference type="GO" id="GO:0003677">
    <property type="term" value="F:DNA binding"/>
    <property type="evidence" value="ECO:0007669"/>
    <property type="project" value="InterPro"/>
</dbReference>
<keyword evidence="1" id="KW-0233">DNA recombination</keyword>
<dbReference type="GO" id="GO:0006310">
    <property type="term" value="P:DNA recombination"/>
    <property type="evidence" value="ECO:0007669"/>
    <property type="project" value="UniProtKB-KW"/>
</dbReference>
<dbReference type="EMBL" id="AGWX01000005">
    <property type="protein sequence ID" value="EKS34510.1"/>
    <property type="molecule type" value="Genomic_DNA"/>
</dbReference>
<dbReference type="AlphaFoldDB" id="K8P4A2"/>